<dbReference type="EMBL" id="JAHZSS010000010">
    <property type="protein sequence ID" value="MBW8191393.1"/>
    <property type="molecule type" value="Genomic_DNA"/>
</dbReference>
<comment type="caution">
    <text evidence="4">The sequence shown here is derived from an EMBL/GenBank/DDBJ whole genome shotgun (WGS) entry which is preliminary data.</text>
</comment>
<proteinExistence type="predicted"/>
<accession>A0ABS7EHL9</accession>
<dbReference type="Proteomes" id="UP001166251">
    <property type="component" value="Unassembled WGS sequence"/>
</dbReference>
<sequence length="344" mass="38957">MQLLRLGLTVLLTVTAFQISAKPIPNSGEGNFYDDKERGWYHFERDIEPDEPEEQEEPPVAPPPPPETEPQKTVEPTPDTTTIVINAQWLRDNLPVLLDGAMNNPTDRNLSAYYYAQRMAADMSTRFGMRTREFFEKETMLSEEHRRPTKAFVLNQHADQTRQNRKQALEQVFNQAGLWMFFVSDCGYCHQQTPVMNELARQHGANVLYISLDGNVLPNHPDLNYRDDSTGAVRDRFGIQIQRTPTILLVKNDGSEAIVISEGMIPLSDLEQTVLAHADDAGWLDEGEYLATQEVRNVTAIDEQAPVEVTVPSGNESTAPEALVELMKKRLNKFDHSSAKKFEE</sequence>
<name>A0ABS7EHL9_9GAMM</name>
<reference evidence="4" key="1">
    <citation type="submission" date="2021-07" db="EMBL/GenBank/DDBJ databases">
        <title>Neiella marina sp. nov., isolated from the intestinal content of sea cucumber Apostichopus japonicus.</title>
        <authorList>
            <person name="Bai X."/>
        </authorList>
    </citation>
    <scope>NUCLEOTIDE SEQUENCE</scope>
    <source>
        <strain evidence="4">126</strain>
    </source>
</reference>
<dbReference type="PROSITE" id="PS51352">
    <property type="entry name" value="THIOREDOXIN_2"/>
    <property type="match status" value="1"/>
</dbReference>
<keyword evidence="5" id="KW-1185">Reference proteome</keyword>
<feature type="region of interest" description="Disordered" evidence="1">
    <location>
        <begin position="49"/>
        <end position="77"/>
    </location>
</feature>
<feature type="compositionally biased region" description="Pro residues" evidence="1">
    <location>
        <begin position="59"/>
        <end position="68"/>
    </location>
</feature>
<dbReference type="InterPro" id="IPR039555">
    <property type="entry name" value="TraF/TrbB"/>
</dbReference>
<evidence type="ECO:0000256" key="2">
    <source>
        <dbReference type="SAM" id="SignalP"/>
    </source>
</evidence>
<gene>
    <name evidence="4" type="primary">traF</name>
    <name evidence="4" type="ORF">K0504_10115</name>
</gene>
<evidence type="ECO:0000259" key="3">
    <source>
        <dbReference type="PROSITE" id="PS51352"/>
    </source>
</evidence>
<dbReference type="InterPro" id="IPR036249">
    <property type="entry name" value="Thioredoxin-like_sf"/>
</dbReference>
<dbReference type="SUPFAM" id="SSF52833">
    <property type="entry name" value="Thioredoxin-like"/>
    <property type="match status" value="1"/>
</dbReference>
<evidence type="ECO:0000256" key="1">
    <source>
        <dbReference type="SAM" id="MobiDB-lite"/>
    </source>
</evidence>
<evidence type="ECO:0000313" key="4">
    <source>
        <dbReference type="EMBL" id="MBW8191393.1"/>
    </source>
</evidence>
<organism evidence="4 5">
    <name type="scientific">Neiella holothuriorum</name>
    <dbReference type="NCBI Taxonomy" id="2870530"/>
    <lineage>
        <taxon>Bacteria</taxon>
        <taxon>Pseudomonadati</taxon>
        <taxon>Pseudomonadota</taxon>
        <taxon>Gammaproteobacteria</taxon>
        <taxon>Alteromonadales</taxon>
        <taxon>Echinimonadaceae</taxon>
        <taxon>Neiella</taxon>
    </lineage>
</organism>
<dbReference type="RefSeq" id="WP_220104076.1">
    <property type="nucleotide sequence ID" value="NZ_JAHZSS010000010.1"/>
</dbReference>
<keyword evidence="2" id="KW-0732">Signal</keyword>
<protein>
    <submittedName>
        <fullName evidence="4">Conjugal transfer protein TraF</fullName>
    </submittedName>
</protein>
<dbReference type="Gene3D" id="3.40.30.10">
    <property type="entry name" value="Glutaredoxin"/>
    <property type="match status" value="1"/>
</dbReference>
<feature type="domain" description="Thioredoxin" evidence="3">
    <location>
        <begin position="143"/>
        <end position="279"/>
    </location>
</feature>
<dbReference type="InterPro" id="IPR013766">
    <property type="entry name" value="Thioredoxin_domain"/>
</dbReference>
<feature type="signal peptide" evidence="2">
    <location>
        <begin position="1"/>
        <end position="21"/>
    </location>
</feature>
<feature type="chain" id="PRO_5046077226" evidence="2">
    <location>
        <begin position="22"/>
        <end position="344"/>
    </location>
</feature>
<dbReference type="Pfam" id="PF13728">
    <property type="entry name" value="TraF"/>
    <property type="match status" value="1"/>
</dbReference>
<evidence type="ECO:0000313" key="5">
    <source>
        <dbReference type="Proteomes" id="UP001166251"/>
    </source>
</evidence>